<dbReference type="AlphaFoldDB" id="A0A432X9L6"/>
<comment type="caution">
    <text evidence="3">The sequence shown here is derived from an EMBL/GenBank/DDBJ whole genome shotgun (WGS) entry which is preliminary data.</text>
</comment>
<dbReference type="Pfam" id="PF13729">
    <property type="entry name" value="TraF_2"/>
    <property type="match status" value="1"/>
</dbReference>
<accession>A0A432X9L6</accession>
<keyword evidence="2" id="KW-0732">Signal</keyword>
<dbReference type="Gene3D" id="2.40.160.60">
    <property type="entry name" value="Outer membrane protein transport protein (OMPP1/FadL/TodX)"/>
    <property type="match status" value="1"/>
</dbReference>
<dbReference type="Proteomes" id="UP000286976">
    <property type="component" value="Unassembled WGS sequence"/>
</dbReference>
<organism evidence="3 4">
    <name type="scientific">Aliidiomarina taiwanensis</name>
    <dbReference type="NCBI Taxonomy" id="946228"/>
    <lineage>
        <taxon>Bacteria</taxon>
        <taxon>Pseudomonadati</taxon>
        <taxon>Pseudomonadota</taxon>
        <taxon>Gammaproteobacteria</taxon>
        <taxon>Alteromonadales</taxon>
        <taxon>Idiomarinaceae</taxon>
        <taxon>Aliidiomarina</taxon>
    </lineage>
</organism>
<sequence>MKKRILGVLVASLCAGSAMAENRTLSMGGAGVANGNYIQAGFLNPALMARFEERDNVSLVFPSFGFNAADEDNLIDRIDAFQESYEQLEDLLDSGSNDAVAIEAARDQLRTDFGNVKGDVNFEASFYAQLAIPAHLVSVGVFVNAQPTIFTGPRLDTGDFDIIDNATDAADLDDLRSAGVVVGSMRTDLGVALAKNFEVGGNTLGVGIAPKMQRIDTFAYASTIQSFDEDEFDANDFASDDSYFNLDVGLTYTLDNVSFGLVGKNLLSQDVESSPFYSIDFINNKVVYGNPTMPLVYEFKPEFVAGVGFRSKSFTLSADVDLTAQNYLHMSSESQQVLFGQEIKHQFARAGAEFDLWRTLQLRVGYRHDLEGTFDDMITAGLGFSPFGRVHINIMANYVSDRNLGAGAQLAFTF</sequence>
<evidence type="ECO:0000313" key="4">
    <source>
        <dbReference type="Proteomes" id="UP000286976"/>
    </source>
</evidence>
<name>A0A432X9L6_9GAMM</name>
<dbReference type="OrthoDB" id="6077588at2"/>
<keyword evidence="4" id="KW-1185">Reference proteome</keyword>
<evidence type="ECO:0000256" key="1">
    <source>
        <dbReference type="SAM" id="Coils"/>
    </source>
</evidence>
<feature type="signal peptide" evidence="2">
    <location>
        <begin position="1"/>
        <end position="20"/>
    </location>
</feature>
<keyword evidence="1" id="KW-0175">Coiled coil</keyword>
<feature type="chain" id="PRO_5019411611" description="Conjugal transfer protein TraF" evidence="2">
    <location>
        <begin position="21"/>
        <end position="414"/>
    </location>
</feature>
<evidence type="ECO:0000313" key="3">
    <source>
        <dbReference type="EMBL" id="RUO44077.1"/>
    </source>
</evidence>
<gene>
    <name evidence="3" type="ORF">CWE15_02570</name>
</gene>
<dbReference type="RefSeq" id="WP_126756475.1">
    <property type="nucleotide sequence ID" value="NZ_PIPQ01000001.1"/>
</dbReference>
<dbReference type="InterPro" id="IPR032811">
    <property type="entry name" value="Put_conjugal_transfer"/>
</dbReference>
<dbReference type="EMBL" id="PIPQ01000001">
    <property type="protein sequence ID" value="RUO44077.1"/>
    <property type="molecule type" value="Genomic_DNA"/>
</dbReference>
<protein>
    <recommendedName>
        <fullName evidence="5">Conjugal transfer protein TraF</fullName>
    </recommendedName>
</protein>
<evidence type="ECO:0000256" key="2">
    <source>
        <dbReference type="SAM" id="SignalP"/>
    </source>
</evidence>
<evidence type="ECO:0008006" key="5">
    <source>
        <dbReference type="Google" id="ProtNLM"/>
    </source>
</evidence>
<reference evidence="3 4" key="1">
    <citation type="journal article" date="2011" name="Front. Microbiol.">
        <title>Genomic signatures of strain selection and enhancement in Bacillus atrophaeus var. globigii, a historical biowarfare simulant.</title>
        <authorList>
            <person name="Gibbons H.S."/>
            <person name="Broomall S.M."/>
            <person name="McNew L.A."/>
            <person name="Daligault H."/>
            <person name="Chapman C."/>
            <person name="Bruce D."/>
            <person name="Karavis M."/>
            <person name="Krepps M."/>
            <person name="McGregor P.A."/>
            <person name="Hong C."/>
            <person name="Park K.H."/>
            <person name="Akmal A."/>
            <person name="Feldman A."/>
            <person name="Lin J.S."/>
            <person name="Chang W.E."/>
            <person name="Higgs B.W."/>
            <person name="Demirev P."/>
            <person name="Lindquist J."/>
            <person name="Liem A."/>
            <person name="Fochler E."/>
            <person name="Read T.D."/>
            <person name="Tapia R."/>
            <person name="Johnson S."/>
            <person name="Bishop-Lilly K.A."/>
            <person name="Detter C."/>
            <person name="Han C."/>
            <person name="Sozhamannan S."/>
            <person name="Rosenzweig C.N."/>
            <person name="Skowronski E.W."/>
        </authorList>
    </citation>
    <scope>NUCLEOTIDE SEQUENCE [LARGE SCALE GENOMIC DNA]</scope>
    <source>
        <strain evidence="3 4">AIT1</strain>
    </source>
</reference>
<feature type="coiled-coil region" evidence="1">
    <location>
        <begin position="71"/>
        <end position="98"/>
    </location>
</feature>
<proteinExistence type="predicted"/>